<dbReference type="CDD" id="cd17546">
    <property type="entry name" value="REC_hyHK_CKI1_RcsC-like"/>
    <property type="match status" value="1"/>
</dbReference>
<dbReference type="InterPro" id="IPR058846">
    <property type="entry name" value="PAS-like"/>
</dbReference>
<feature type="compositionally biased region" description="Polar residues" evidence="3">
    <location>
        <begin position="1"/>
        <end position="13"/>
    </location>
</feature>
<feature type="modified residue" description="4-aspartylphosphate" evidence="2">
    <location>
        <position position="1404"/>
    </location>
</feature>
<accession>A0AAN6LQ28</accession>
<protein>
    <recommendedName>
        <fullName evidence="9">Histidine kinase</fullName>
    </recommendedName>
</protein>
<gene>
    <name evidence="7" type="ORF">GRF29_164g541909</name>
</gene>
<sequence>MTSPPVSIFTGSAPTAERPSPQIRRLSTTGHHHDQTPSTLLEDRLRHSADPLPSPQTPWTQCPFPLVPSSELPSTAPTRPRATSSDLLLKTPPAIAGKKRHGEPSQLPHSTAPSTEPLLKRRRVSRTRHSLDHFGFARQHQLHGDGQPPSPLFFSHSRRIRPFLPARFSSSEAAARMLSKTREDSGIKTVTLARGTFAGLSPPGPPPVATTTTTTTTTSGRSSERSSLAPAASPDGRDRSDPLRLLGSVGIVELLEQDTRPTFIVDVGDTTDAANHHPATSDLQILFANNALRSNLSTWELVAGKPASLSRDDLAAAHASSQFKSWLLSTVIQGESLDVNPSPVEHGGIVWSCYTLRKRLRVASGAVPGPPASSIPSTSTSIDFNVPSSSLGPTPATAMDTSPTTVQEPQDYFGSGAPAPTIEDSDQEFQPVLSPERVPKSEPVATDKPSIVPFQRPDQLHLPDFNGHPSFTNECVLRAHAAGDVDAFHRAPSPPQEHDVGFFDWTRLSLSSSLPRHIQFARAIDWASTPLGPIEFWSNDLRAMCNLIMASPHPAAMYWGEELVAIYNEAYIGLAGQKHPTLMGQSYKVAWAEIWDEVKDVFTNARLTGQATMKDDDCLFMKRSGFLEETYFSWSIIPMVGEDGTVMGLYNPAFEKTRRKIAERRMLTLREVGERTATAREVKGFWEQVLLALTDNEFDTPFVLLYSVSDDNESDASSLHSSSLLGSKQCFLEGSLGVPMNHTAAPEQIDLKEGTEGFGPVFREVMKTDKPVVLSIGSGDLPHEMLDGLEWRGFGDPCRDVVICPIHPTTGESILGFLVVGINPRRPYDDDYNLFVQLLSRQLATSLASVVLFEEEIRRGQKAAKLAAEDRFHLSEQLAARTQEARDSETRFTRMAEYSPAGLFIADHVGRITYCNDTWYEISRVPRDPEKTNNWMDYVKEEDQSLIHEQWKRLVENARAINIEFRFKTSWQDRNGNKGDTWVLFSAFPEKYEDGMLKSVFGSITNISSQKWAEGFQKRKMEEAVELKRQQENFIDITSHEMRNPLSAILQCADEISTILSDFRTSGSREIPSRLITDSIDAAQTIAFAMLMVTPVDAQPLQVVQRALKMFEGEVQTAGIQMEFVLSESYKELDVNWVKLDPSRVLQVLINLTTNAIKFTTTESSRTIKVLLSASRQPPSTSPSPLVNFFPSRSKRVEQALGPDWGDGEEIYLEFAVQDTGRGLSPEEKKLLFQRFSQASPRTHVQYGGSGLGLFISRELTELQGGEIGVASEAGKGSTFAFYVKCRKTSEPTEAVELPITLGRKISNAKDRTRPEPPKIKDFAVVPKDAVVDNKKKKTKLDLKVLIVEDNLVNQKVLRRQLENKGISTYVANHGGEAIEKLKQSTYWKGHGPDALDLGVILMDKEMPVMDGLQCTSKIREFEANGLLIGHVPIIAVTANARSEQIATLLEAGMDDVVSKPFRIPDLVPKIEELTLKYPDSLAVETIVVPSRPSTPPYAI</sequence>
<dbReference type="SUPFAM" id="SSF47384">
    <property type="entry name" value="Homodimeric domain of signal transducing histidine kinase"/>
    <property type="match status" value="1"/>
</dbReference>
<dbReference type="InterPro" id="IPR035965">
    <property type="entry name" value="PAS-like_dom_sf"/>
</dbReference>
<dbReference type="SUPFAM" id="SSF55781">
    <property type="entry name" value="GAF domain-like"/>
    <property type="match status" value="1"/>
</dbReference>
<dbReference type="InterPro" id="IPR001789">
    <property type="entry name" value="Sig_transdc_resp-reg_receiver"/>
</dbReference>
<evidence type="ECO:0000259" key="5">
    <source>
        <dbReference type="PROSITE" id="PS50110"/>
    </source>
</evidence>
<dbReference type="Pfam" id="PF08448">
    <property type="entry name" value="PAS_4"/>
    <property type="match status" value="1"/>
</dbReference>
<dbReference type="InterPro" id="IPR050956">
    <property type="entry name" value="2C_system_His_kinase"/>
</dbReference>
<dbReference type="GO" id="GO:0000155">
    <property type="term" value="F:phosphorelay sensor kinase activity"/>
    <property type="evidence" value="ECO:0007669"/>
    <property type="project" value="InterPro"/>
</dbReference>
<dbReference type="PROSITE" id="PS50109">
    <property type="entry name" value="HIS_KIN"/>
    <property type="match status" value="1"/>
</dbReference>
<feature type="domain" description="Histidine kinase" evidence="4">
    <location>
        <begin position="1037"/>
        <end position="1288"/>
    </location>
</feature>
<feature type="region of interest" description="Disordered" evidence="3">
    <location>
        <begin position="1"/>
        <end position="123"/>
    </location>
</feature>
<dbReference type="PANTHER" id="PTHR43719">
    <property type="entry name" value="TWO-COMPONENT HISTIDINE KINASE"/>
    <property type="match status" value="1"/>
</dbReference>
<dbReference type="Pfam" id="PF02518">
    <property type="entry name" value="HATPase_c"/>
    <property type="match status" value="1"/>
</dbReference>
<evidence type="ECO:0000256" key="1">
    <source>
        <dbReference type="ARBA" id="ARBA00022553"/>
    </source>
</evidence>
<dbReference type="InterPro" id="IPR000014">
    <property type="entry name" value="PAS"/>
</dbReference>
<keyword evidence="8" id="KW-1185">Reference proteome</keyword>
<proteinExistence type="predicted"/>
<feature type="region of interest" description="Disordered" evidence="3">
    <location>
        <begin position="413"/>
        <end position="453"/>
    </location>
</feature>
<dbReference type="PROSITE" id="PS50112">
    <property type="entry name" value="PAS"/>
    <property type="match status" value="1"/>
</dbReference>
<name>A0AAN6LQ28_9PLEO</name>
<feature type="domain" description="PAS" evidence="6">
    <location>
        <begin position="888"/>
        <end position="958"/>
    </location>
</feature>
<evidence type="ECO:0000259" key="4">
    <source>
        <dbReference type="PROSITE" id="PS50109"/>
    </source>
</evidence>
<dbReference type="EMBL" id="WVTA01000015">
    <property type="protein sequence ID" value="KAK3201749.1"/>
    <property type="molecule type" value="Genomic_DNA"/>
</dbReference>
<dbReference type="PROSITE" id="PS50110">
    <property type="entry name" value="RESPONSE_REGULATORY"/>
    <property type="match status" value="1"/>
</dbReference>
<dbReference type="InterPro" id="IPR005467">
    <property type="entry name" value="His_kinase_dom"/>
</dbReference>
<dbReference type="Gene3D" id="1.10.287.130">
    <property type="match status" value="1"/>
</dbReference>
<dbReference type="Pfam" id="PF26131">
    <property type="entry name" value="PAS-like"/>
    <property type="match status" value="1"/>
</dbReference>
<evidence type="ECO:0000256" key="2">
    <source>
        <dbReference type="PROSITE-ProRule" id="PRU00169"/>
    </source>
</evidence>
<evidence type="ECO:0000313" key="7">
    <source>
        <dbReference type="EMBL" id="KAK3201749.1"/>
    </source>
</evidence>
<dbReference type="SMART" id="SM00091">
    <property type="entry name" value="PAS"/>
    <property type="match status" value="1"/>
</dbReference>
<dbReference type="Proteomes" id="UP001280581">
    <property type="component" value="Unassembled WGS sequence"/>
</dbReference>
<dbReference type="Pfam" id="PF00072">
    <property type="entry name" value="Response_reg"/>
    <property type="match status" value="1"/>
</dbReference>
<evidence type="ECO:0000313" key="8">
    <source>
        <dbReference type="Proteomes" id="UP001280581"/>
    </source>
</evidence>
<dbReference type="Gene3D" id="3.40.50.2300">
    <property type="match status" value="1"/>
</dbReference>
<feature type="compositionally biased region" description="Polar residues" evidence="3">
    <location>
        <begin position="71"/>
        <end position="86"/>
    </location>
</feature>
<evidence type="ECO:0008006" key="9">
    <source>
        <dbReference type="Google" id="ProtNLM"/>
    </source>
</evidence>
<dbReference type="Gene3D" id="3.30.450.20">
    <property type="entry name" value="PAS domain"/>
    <property type="match status" value="2"/>
</dbReference>
<dbReference type="InterPro" id="IPR013656">
    <property type="entry name" value="PAS_4"/>
</dbReference>
<dbReference type="PANTHER" id="PTHR43719:SF30">
    <property type="entry name" value="TWO-COMPONENT SYSTEM RESPONSE REGULATOR"/>
    <property type="match status" value="1"/>
</dbReference>
<dbReference type="InterPro" id="IPR036097">
    <property type="entry name" value="HisK_dim/P_sf"/>
</dbReference>
<organism evidence="7 8">
    <name type="scientific">Pseudopithomyces chartarum</name>
    <dbReference type="NCBI Taxonomy" id="1892770"/>
    <lineage>
        <taxon>Eukaryota</taxon>
        <taxon>Fungi</taxon>
        <taxon>Dikarya</taxon>
        <taxon>Ascomycota</taxon>
        <taxon>Pezizomycotina</taxon>
        <taxon>Dothideomycetes</taxon>
        <taxon>Pleosporomycetidae</taxon>
        <taxon>Pleosporales</taxon>
        <taxon>Massarineae</taxon>
        <taxon>Didymosphaeriaceae</taxon>
        <taxon>Pseudopithomyces</taxon>
    </lineage>
</organism>
<dbReference type="NCBIfam" id="TIGR00229">
    <property type="entry name" value="sensory_box"/>
    <property type="match status" value="1"/>
</dbReference>
<dbReference type="SMART" id="SM00448">
    <property type="entry name" value="REC"/>
    <property type="match status" value="1"/>
</dbReference>
<dbReference type="CDD" id="cd00130">
    <property type="entry name" value="PAS"/>
    <property type="match status" value="1"/>
</dbReference>
<dbReference type="InterPro" id="IPR036890">
    <property type="entry name" value="HATPase_C_sf"/>
</dbReference>
<reference evidence="7 8" key="1">
    <citation type="submission" date="2021-02" db="EMBL/GenBank/DDBJ databases">
        <title>Genome assembly of Pseudopithomyces chartarum.</title>
        <authorList>
            <person name="Jauregui R."/>
            <person name="Singh J."/>
            <person name="Voisey C."/>
        </authorList>
    </citation>
    <scope>NUCLEOTIDE SEQUENCE [LARGE SCALE GENOMIC DNA]</scope>
    <source>
        <strain evidence="7 8">AGR01</strain>
    </source>
</reference>
<feature type="domain" description="Response regulatory" evidence="5">
    <location>
        <begin position="1344"/>
        <end position="1475"/>
    </location>
</feature>
<dbReference type="Gene3D" id="3.30.565.10">
    <property type="entry name" value="Histidine kinase-like ATPase, C-terminal domain"/>
    <property type="match status" value="1"/>
</dbReference>
<dbReference type="PRINTS" id="PR00344">
    <property type="entry name" value="BCTRLSENSOR"/>
</dbReference>
<feature type="region of interest" description="Disordered" evidence="3">
    <location>
        <begin position="196"/>
        <end position="242"/>
    </location>
</feature>
<comment type="caution">
    <text evidence="7">The sequence shown here is derived from an EMBL/GenBank/DDBJ whole genome shotgun (WGS) entry which is preliminary data.</text>
</comment>
<feature type="compositionally biased region" description="Basic and acidic residues" evidence="3">
    <location>
        <begin position="31"/>
        <end position="49"/>
    </location>
</feature>
<keyword evidence="1 2" id="KW-0597">Phosphoprotein</keyword>
<dbReference type="SUPFAM" id="SSF55874">
    <property type="entry name" value="ATPase domain of HSP90 chaperone/DNA topoisomerase II/histidine kinase"/>
    <property type="match status" value="1"/>
</dbReference>
<evidence type="ECO:0000256" key="3">
    <source>
        <dbReference type="SAM" id="MobiDB-lite"/>
    </source>
</evidence>
<dbReference type="SMART" id="SM00387">
    <property type="entry name" value="HATPase_c"/>
    <property type="match status" value="1"/>
</dbReference>
<dbReference type="InterPro" id="IPR004358">
    <property type="entry name" value="Sig_transdc_His_kin-like_C"/>
</dbReference>
<dbReference type="InterPro" id="IPR003594">
    <property type="entry name" value="HATPase_dom"/>
</dbReference>
<dbReference type="SUPFAM" id="SSF52172">
    <property type="entry name" value="CheY-like"/>
    <property type="match status" value="1"/>
</dbReference>
<dbReference type="InterPro" id="IPR011006">
    <property type="entry name" value="CheY-like_superfamily"/>
</dbReference>
<evidence type="ECO:0000259" key="6">
    <source>
        <dbReference type="PROSITE" id="PS50112"/>
    </source>
</evidence>
<dbReference type="SUPFAM" id="SSF55785">
    <property type="entry name" value="PYP-like sensor domain (PAS domain)"/>
    <property type="match status" value="1"/>
</dbReference>